<organism evidence="2 3">
    <name type="scientific">Ascaris lumbricoides</name>
    <name type="common">Giant roundworm</name>
    <dbReference type="NCBI Taxonomy" id="6252"/>
    <lineage>
        <taxon>Eukaryota</taxon>
        <taxon>Metazoa</taxon>
        <taxon>Ecdysozoa</taxon>
        <taxon>Nematoda</taxon>
        <taxon>Chromadorea</taxon>
        <taxon>Rhabditida</taxon>
        <taxon>Spirurina</taxon>
        <taxon>Ascaridomorpha</taxon>
        <taxon>Ascaridoidea</taxon>
        <taxon>Ascarididae</taxon>
        <taxon>Ascaris</taxon>
    </lineage>
</organism>
<feature type="transmembrane region" description="Helical" evidence="1">
    <location>
        <begin position="45"/>
        <end position="66"/>
    </location>
</feature>
<reference evidence="3" key="1">
    <citation type="submission" date="2017-02" db="UniProtKB">
        <authorList>
            <consortium name="WormBaseParasite"/>
        </authorList>
    </citation>
    <scope>IDENTIFICATION</scope>
</reference>
<protein>
    <submittedName>
        <fullName evidence="3">Uncharacterized protein</fullName>
    </submittedName>
</protein>
<proteinExistence type="predicted"/>
<keyword evidence="1" id="KW-0472">Membrane</keyword>
<evidence type="ECO:0000313" key="2">
    <source>
        <dbReference type="Proteomes" id="UP000036681"/>
    </source>
</evidence>
<keyword evidence="2" id="KW-1185">Reference proteome</keyword>
<evidence type="ECO:0000313" key="3">
    <source>
        <dbReference type="WBParaSite" id="ALUE_0001880601-mRNA-1"/>
    </source>
</evidence>
<dbReference type="Proteomes" id="UP000036681">
    <property type="component" value="Unplaced"/>
</dbReference>
<dbReference type="AlphaFoldDB" id="A0A0M3IJH9"/>
<keyword evidence="1" id="KW-1133">Transmembrane helix</keyword>
<name>A0A0M3IJH9_ASCLU</name>
<keyword evidence="1" id="KW-0812">Transmembrane</keyword>
<dbReference type="WBParaSite" id="ALUE_0001880601-mRNA-1">
    <property type="protein sequence ID" value="ALUE_0001880601-mRNA-1"/>
    <property type="gene ID" value="ALUE_0001880601"/>
</dbReference>
<sequence>MPLGTFCTPIERTLDVDVTEDEFYIGGNASLQIIQHFGLCRVTSATFTVMAAAAASAVAAAAAAFVDDSGVFWWKRVPGPPISSNGTTKLQQLATHTSDLFSSALVE</sequence>
<evidence type="ECO:0000256" key="1">
    <source>
        <dbReference type="SAM" id="Phobius"/>
    </source>
</evidence>
<accession>A0A0M3IJH9</accession>